<dbReference type="AlphaFoldDB" id="A0AAV4N3R5"/>
<dbReference type="EMBL" id="BPLQ01001083">
    <property type="protein sequence ID" value="GIX78311.1"/>
    <property type="molecule type" value="Genomic_DNA"/>
</dbReference>
<reference evidence="1 2" key="1">
    <citation type="submission" date="2021-06" db="EMBL/GenBank/DDBJ databases">
        <title>Caerostris darwini draft genome.</title>
        <authorList>
            <person name="Kono N."/>
            <person name="Arakawa K."/>
        </authorList>
    </citation>
    <scope>NUCLEOTIDE SEQUENCE [LARGE SCALE GENOMIC DNA]</scope>
</reference>
<evidence type="ECO:0000313" key="2">
    <source>
        <dbReference type="Proteomes" id="UP001054837"/>
    </source>
</evidence>
<name>A0AAV4N3R5_9ARAC</name>
<sequence length="146" mass="16069">MALQYLAVAGILFRRVEKCLSCNSIRHVGDEFRIIVDAHTPAVDGEYEIGTTSGTRTSICYPAEYGKQQQEKITKTGTRRQINFLGGMALQYLAVAGILFRRVEKCLSCSSIRHVGDEFRIILDAHTSALPAVDVCSVLGVIFITS</sequence>
<keyword evidence="2" id="KW-1185">Reference proteome</keyword>
<organism evidence="1 2">
    <name type="scientific">Caerostris darwini</name>
    <dbReference type="NCBI Taxonomy" id="1538125"/>
    <lineage>
        <taxon>Eukaryota</taxon>
        <taxon>Metazoa</taxon>
        <taxon>Ecdysozoa</taxon>
        <taxon>Arthropoda</taxon>
        <taxon>Chelicerata</taxon>
        <taxon>Arachnida</taxon>
        <taxon>Araneae</taxon>
        <taxon>Araneomorphae</taxon>
        <taxon>Entelegynae</taxon>
        <taxon>Araneoidea</taxon>
        <taxon>Araneidae</taxon>
        <taxon>Caerostris</taxon>
    </lineage>
</organism>
<proteinExistence type="predicted"/>
<accession>A0AAV4N3R5</accession>
<comment type="caution">
    <text evidence="1">The sequence shown here is derived from an EMBL/GenBank/DDBJ whole genome shotgun (WGS) entry which is preliminary data.</text>
</comment>
<gene>
    <name evidence="1" type="ORF">CDAR_425661</name>
</gene>
<dbReference type="Proteomes" id="UP001054837">
    <property type="component" value="Unassembled WGS sequence"/>
</dbReference>
<evidence type="ECO:0000313" key="1">
    <source>
        <dbReference type="EMBL" id="GIX78311.1"/>
    </source>
</evidence>
<protein>
    <submittedName>
        <fullName evidence="1">Uncharacterized protein</fullName>
    </submittedName>
</protein>